<dbReference type="GO" id="GO:0009249">
    <property type="term" value="P:protein lipoylation"/>
    <property type="evidence" value="ECO:0007669"/>
    <property type="project" value="InterPro"/>
</dbReference>
<evidence type="ECO:0000256" key="2">
    <source>
        <dbReference type="ARBA" id="ARBA00022490"/>
    </source>
</evidence>
<feature type="binding site" evidence="6 9">
    <location>
        <begin position="81"/>
        <end position="88"/>
    </location>
    <ligand>
        <name>substrate</name>
    </ligand>
</feature>
<feature type="site" description="Lowers pKa of active site Cys" evidence="6 10">
    <location>
        <position position="158"/>
    </location>
</feature>
<feature type="domain" description="BPL/LPL catalytic" evidence="12">
    <location>
        <begin position="42"/>
        <end position="230"/>
    </location>
</feature>
<name>A0A6L5JZ40_RHOTE</name>
<evidence type="ECO:0000256" key="7">
    <source>
        <dbReference type="PIRNR" id="PIRNR016262"/>
    </source>
</evidence>
<feature type="binding site" evidence="6 9">
    <location>
        <begin position="161"/>
        <end position="163"/>
    </location>
    <ligand>
        <name>substrate</name>
    </ligand>
</feature>
<dbReference type="InterPro" id="IPR004143">
    <property type="entry name" value="BPL_LPL_catalytic"/>
</dbReference>
<evidence type="ECO:0000256" key="5">
    <source>
        <dbReference type="ARBA" id="ARBA00024732"/>
    </source>
</evidence>
<organism evidence="13 14">
    <name type="scientific">Rhodocyclus tenuis</name>
    <name type="common">Rhodospirillum tenue</name>
    <dbReference type="NCBI Taxonomy" id="1066"/>
    <lineage>
        <taxon>Bacteria</taxon>
        <taxon>Pseudomonadati</taxon>
        <taxon>Pseudomonadota</taxon>
        <taxon>Betaproteobacteria</taxon>
        <taxon>Rhodocyclales</taxon>
        <taxon>Rhodocyclaceae</taxon>
        <taxon>Rhodocyclus</taxon>
    </lineage>
</organism>
<comment type="function">
    <text evidence="5 6 7">Catalyzes the transfer of endogenously produced octanoic acid from octanoyl-acyl-carrier-protein onto the lipoyl domains of lipoate-dependent enzymes. Lipoyl-ACP can also act as a substrate although octanoyl-ACP is likely to be the physiological substrate.</text>
</comment>
<comment type="subcellular location">
    <subcellularLocation>
        <location evidence="6">Cytoplasm</location>
    </subcellularLocation>
</comment>
<proteinExistence type="inferred from homology"/>
<dbReference type="NCBIfam" id="NF010923">
    <property type="entry name" value="PRK14343.1"/>
    <property type="match status" value="1"/>
</dbReference>
<evidence type="ECO:0000313" key="14">
    <source>
        <dbReference type="Proteomes" id="UP000480275"/>
    </source>
</evidence>
<accession>A0A6L5JZ40</accession>
<evidence type="ECO:0000256" key="6">
    <source>
        <dbReference type="HAMAP-Rule" id="MF_00013"/>
    </source>
</evidence>
<dbReference type="PIRSF" id="PIRSF016262">
    <property type="entry name" value="LPLase"/>
    <property type="match status" value="1"/>
</dbReference>
<dbReference type="PROSITE" id="PS51733">
    <property type="entry name" value="BPL_LPL_CATALYTIC"/>
    <property type="match status" value="1"/>
</dbReference>
<dbReference type="FunFam" id="3.30.930.10:FF:000020">
    <property type="entry name" value="Octanoyltransferase"/>
    <property type="match status" value="1"/>
</dbReference>
<reference evidence="13 14" key="1">
    <citation type="submission" date="2019-10" db="EMBL/GenBank/DDBJ databases">
        <title>Whole-genome sequence of the purple nonsulfur photosynthetic bacterium Rhodocyclus tenuis.</title>
        <authorList>
            <person name="Kyndt J.A."/>
            <person name="Meyer T.E."/>
        </authorList>
    </citation>
    <scope>NUCLEOTIDE SEQUENCE [LARGE SCALE GENOMIC DNA]</scope>
    <source>
        <strain evidence="13 14">DSM 110</strain>
    </source>
</reference>
<dbReference type="HAMAP" id="MF_00013">
    <property type="entry name" value="LipB"/>
    <property type="match status" value="1"/>
</dbReference>
<feature type="binding site" evidence="6 9">
    <location>
        <begin position="174"/>
        <end position="176"/>
    </location>
    <ligand>
        <name>substrate</name>
    </ligand>
</feature>
<feature type="active site" description="Acyl-thioester intermediate" evidence="6 8">
    <location>
        <position position="192"/>
    </location>
</feature>
<evidence type="ECO:0000256" key="1">
    <source>
        <dbReference type="ARBA" id="ARBA00004821"/>
    </source>
</evidence>
<dbReference type="Proteomes" id="UP000480275">
    <property type="component" value="Unassembled WGS sequence"/>
</dbReference>
<dbReference type="NCBIfam" id="TIGR00214">
    <property type="entry name" value="lipB"/>
    <property type="match status" value="1"/>
</dbReference>
<evidence type="ECO:0000313" key="13">
    <source>
        <dbReference type="EMBL" id="MQY52449.1"/>
    </source>
</evidence>
<dbReference type="OrthoDB" id="9787061at2"/>
<dbReference type="EMBL" id="WIXJ01000010">
    <property type="protein sequence ID" value="MQY52449.1"/>
    <property type="molecule type" value="Genomic_DNA"/>
</dbReference>
<comment type="pathway">
    <text evidence="1 6 7">Protein modification; protein lipoylation via endogenous pathway; protein N(6)-(lipoyl)lysine from octanoyl-[acyl-carrier-protein]: step 1/2.</text>
</comment>
<dbReference type="Pfam" id="PF21948">
    <property type="entry name" value="LplA-B_cat"/>
    <property type="match status" value="1"/>
</dbReference>
<dbReference type="PROSITE" id="PS01313">
    <property type="entry name" value="LIPB"/>
    <property type="match status" value="1"/>
</dbReference>
<dbReference type="NCBIfam" id="NF010925">
    <property type="entry name" value="PRK14345.1"/>
    <property type="match status" value="1"/>
</dbReference>
<dbReference type="SUPFAM" id="SSF55681">
    <property type="entry name" value="Class II aaRS and biotin synthetases"/>
    <property type="match status" value="1"/>
</dbReference>
<dbReference type="CDD" id="cd16444">
    <property type="entry name" value="LipB"/>
    <property type="match status" value="1"/>
</dbReference>
<dbReference type="PANTHER" id="PTHR10993">
    <property type="entry name" value="OCTANOYLTRANSFERASE"/>
    <property type="match status" value="1"/>
</dbReference>
<dbReference type="PANTHER" id="PTHR10993:SF7">
    <property type="entry name" value="LIPOYLTRANSFERASE 2, MITOCHONDRIAL-RELATED"/>
    <property type="match status" value="1"/>
</dbReference>
<dbReference type="AlphaFoldDB" id="A0A6L5JZ40"/>
<feature type="compositionally biased region" description="Polar residues" evidence="11">
    <location>
        <begin position="236"/>
        <end position="253"/>
    </location>
</feature>
<dbReference type="GO" id="GO:0033819">
    <property type="term" value="F:lipoyl(octanoyl) transferase activity"/>
    <property type="evidence" value="ECO:0007669"/>
    <property type="project" value="UniProtKB-EC"/>
</dbReference>
<dbReference type="InterPro" id="IPR000544">
    <property type="entry name" value="Octanoyltransferase"/>
</dbReference>
<keyword evidence="3 6" id="KW-0808">Transferase</keyword>
<evidence type="ECO:0000256" key="3">
    <source>
        <dbReference type="ARBA" id="ARBA00022679"/>
    </source>
</evidence>
<comment type="miscellaneous">
    <text evidence="6">In the reaction, the free carboxyl group of octanoic acid is attached via an amide linkage to the epsilon-amino group of a specific lysine residue of lipoyl domains of lipoate-dependent enzymes.</text>
</comment>
<comment type="catalytic activity">
    <reaction evidence="6 7">
        <text>octanoyl-[ACP] + L-lysyl-[protein] = N(6)-octanoyl-L-lysyl-[protein] + holo-[ACP] + H(+)</text>
        <dbReference type="Rhea" id="RHEA:17665"/>
        <dbReference type="Rhea" id="RHEA-COMP:9636"/>
        <dbReference type="Rhea" id="RHEA-COMP:9685"/>
        <dbReference type="Rhea" id="RHEA-COMP:9752"/>
        <dbReference type="Rhea" id="RHEA-COMP:9928"/>
        <dbReference type="ChEBI" id="CHEBI:15378"/>
        <dbReference type="ChEBI" id="CHEBI:29969"/>
        <dbReference type="ChEBI" id="CHEBI:64479"/>
        <dbReference type="ChEBI" id="CHEBI:78463"/>
        <dbReference type="ChEBI" id="CHEBI:78809"/>
        <dbReference type="EC" id="2.3.1.181"/>
    </reaction>
</comment>
<evidence type="ECO:0000259" key="12">
    <source>
        <dbReference type="PROSITE" id="PS51733"/>
    </source>
</evidence>
<sequence length="261" mass="27384">MAPIPPLLPLADLAPPRLRELGQVDYRATWQAMIDFTAARTAETPDELWLCEHPPVFTLGQAGRPEHLLADIGVPLVNIDRGGQITYHGPGQAVVYVLVDLTRRRLKVRELVSRIEQAAIDLLADYGVAAGRIDGAPGVYVGERSAGTAGTDAAHPAKIAALGLRIRNGRSYHGVSLNVDMDLSPFAAINPCGYAGLAVTQTRDQGVDLTSHAAGLALAQRLATLLAVPGGAPNSAAHSENSAGSGNVQNSGRAENLEVTD</sequence>
<dbReference type="InterPro" id="IPR020605">
    <property type="entry name" value="Octanoyltransferase_CS"/>
</dbReference>
<keyword evidence="4 6" id="KW-0012">Acyltransferase</keyword>
<evidence type="ECO:0000256" key="11">
    <source>
        <dbReference type="SAM" id="MobiDB-lite"/>
    </source>
</evidence>
<keyword evidence="2 6" id="KW-0963">Cytoplasm</keyword>
<evidence type="ECO:0000256" key="4">
    <source>
        <dbReference type="ARBA" id="ARBA00023315"/>
    </source>
</evidence>
<comment type="caution">
    <text evidence="13">The sequence shown here is derived from an EMBL/GenBank/DDBJ whole genome shotgun (WGS) entry which is preliminary data.</text>
</comment>
<feature type="region of interest" description="Disordered" evidence="11">
    <location>
        <begin position="233"/>
        <end position="261"/>
    </location>
</feature>
<comment type="similarity">
    <text evidence="6 7">Belongs to the LipB family.</text>
</comment>
<dbReference type="InterPro" id="IPR045864">
    <property type="entry name" value="aa-tRNA-synth_II/BPL/LPL"/>
</dbReference>
<dbReference type="Gene3D" id="3.30.930.10">
    <property type="entry name" value="Bira Bifunctional Protein, Domain 2"/>
    <property type="match status" value="1"/>
</dbReference>
<dbReference type="UniPathway" id="UPA00538">
    <property type="reaction ID" value="UER00592"/>
</dbReference>
<evidence type="ECO:0000256" key="8">
    <source>
        <dbReference type="PIRSR" id="PIRSR016262-1"/>
    </source>
</evidence>
<dbReference type="NCBIfam" id="NF010922">
    <property type="entry name" value="PRK14342.1"/>
    <property type="match status" value="1"/>
</dbReference>
<evidence type="ECO:0000256" key="9">
    <source>
        <dbReference type="PIRSR" id="PIRSR016262-2"/>
    </source>
</evidence>
<dbReference type="GO" id="GO:0005737">
    <property type="term" value="C:cytoplasm"/>
    <property type="evidence" value="ECO:0007669"/>
    <property type="project" value="UniProtKB-SubCell"/>
</dbReference>
<gene>
    <name evidence="6 13" type="primary">lipB</name>
    <name evidence="13" type="ORF">GHK24_11760</name>
</gene>
<protein>
    <recommendedName>
        <fullName evidence="6 7">Octanoyltransferase</fullName>
        <ecNumber evidence="6 7">2.3.1.181</ecNumber>
    </recommendedName>
    <alternativeName>
        <fullName evidence="6">Lipoate-protein ligase B</fullName>
    </alternativeName>
    <alternativeName>
        <fullName evidence="6">Lipoyl/octanoyl transferase</fullName>
    </alternativeName>
    <alternativeName>
        <fullName evidence="6">Octanoyl-[acyl-carrier-protein]-protein N-octanoyltransferase</fullName>
    </alternativeName>
</protein>
<dbReference type="EC" id="2.3.1.181" evidence="6 7"/>
<evidence type="ECO:0000256" key="10">
    <source>
        <dbReference type="PIRSR" id="PIRSR016262-3"/>
    </source>
</evidence>